<evidence type="ECO:0000313" key="3">
    <source>
        <dbReference type="EMBL" id="CAB4170533.1"/>
    </source>
</evidence>
<accession>A0A6J5NDS1</accession>
<dbReference type="GO" id="GO:0004568">
    <property type="term" value="F:chitinase activity"/>
    <property type="evidence" value="ECO:0007669"/>
    <property type="project" value="InterPro"/>
</dbReference>
<dbReference type="Gene3D" id="1.10.530.10">
    <property type="match status" value="1"/>
</dbReference>
<dbReference type="InterPro" id="IPR023346">
    <property type="entry name" value="Lysozyme-like_dom_sf"/>
</dbReference>
<protein>
    <submittedName>
        <fullName evidence="2">COG3179 Predicted chitinase</fullName>
    </submittedName>
</protein>
<dbReference type="PANTHER" id="PTHR34408">
    <property type="entry name" value="FAMILY PROTEIN, PUTATIVE-RELATED"/>
    <property type="match status" value="1"/>
</dbReference>
<gene>
    <name evidence="4" type="ORF">UFOVP1307_156</name>
    <name evidence="2" type="ORF">UFOVP651_190</name>
    <name evidence="3" type="ORF">UFOVP902_46</name>
</gene>
<evidence type="ECO:0000313" key="2">
    <source>
        <dbReference type="EMBL" id="CAB4155295.1"/>
    </source>
</evidence>
<reference evidence="2" key="1">
    <citation type="submission" date="2020-04" db="EMBL/GenBank/DDBJ databases">
        <authorList>
            <person name="Chiriac C."/>
            <person name="Salcher M."/>
            <person name="Ghai R."/>
            <person name="Kavagutti S V."/>
        </authorList>
    </citation>
    <scope>NUCLEOTIDE SEQUENCE</scope>
</reference>
<evidence type="ECO:0000313" key="4">
    <source>
        <dbReference type="EMBL" id="CAB4198571.1"/>
    </source>
</evidence>
<dbReference type="GO" id="GO:0006032">
    <property type="term" value="P:chitin catabolic process"/>
    <property type="evidence" value="ECO:0007669"/>
    <property type="project" value="InterPro"/>
</dbReference>
<feature type="domain" description="Glycoside hydrolase family 19 catalytic" evidence="1">
    <location>
        <begin position="37"/>
        <end position="156"/>
    </location>
</feature>
<dbReference type="PANTHER" id="PTHR34408:SF1">
    <property type="entry name" value="GLYCOSYL HYDROLASE FAMILY 19 DOMAIN-CONTAINING PROTEIN HI_1415"/>
    <property type="match status" value="1"/>
</dbReference>
<dbReference type="Pfam" id="PF00182">
    <property type="entry name" value="Glyco_hydro_19"/>
    <property type="match status" value="1"/>
</dbReference>
<dbReference type="InterPro" id="IPR000726">
    <property type="entry name" value="Glyco_hydro_19_cat"/>
</dbReference>
<dbReference type="EMBL" id="LR797270">
    <property type="protein sequence ID" value="CAB4198571.1"/>
    <property type="molecule type" value="Genomic_DNA"/>
</dbReference>
<dbReference type="InterPro" id="IPR052354">
    <property type="entry name" value="Cell_Wall_Dynamics_Protein"/>
</dbReference>
<organism evidence="2">
    <name type="scientific">uncultured Caudovirales phage</name>
    <dbReference type="NCBI Taxonomy" id="2100421"/>
    <lineage>
        <taxon>Viruses</taxon>
        <taxon>Duplodnaviria</taxon>
        <taxon>Heunggongvirae</taxon>
        <taxon>Uroviricota</taxon>
        <taxon>Caudoviricetes</taxon>
        <taxon>Peduoviridae</taxon>
        <taxon>Maltschvirus</taxon>
        <taxon>Maltschvirus maltsch</taxon>
    </lineage>
</organism>
<dbReference type="EMBL" id="LR796859">
    <property type="protein sequence ID" value="CAB4170533.1"/>
    <property type="molecule type" value="Genomic_DNA"/>
</dbReference>
<sequence length="203" mass="22475">MSLKNLQERVGVTADGAFGPGTLKAAMTFFKMTPARAAHFFAQTSHETGGFKLFAENLNYSAQGLQGTFGKYFPGTLEESYARQPEKIASRVYADRMGNGNEASKDGWKFRGRGALQLTGKSNYEAFAKYLGKPEIMTNPDLVATTYAFESAMFFFDKNNLWSICDKGVTNDTILALTKRINGGTNGLADRQEKTIKYYGYLK</sequence>
<name>A0A6J5NDS1_9CAUD</name>
<dbReference type="SUPFAM" id="SSF53955">
    <property type="entry name" value="Lysozyme-like"/>
    <property type="match status" value="1"/>
</dbReference>
<dbReference type="GO" id="GO:0016998">
    <property type="term" value="P:cell wall macromolecule catabolic process"/>
    <property type="evidence" value="ECO:0007669"/>
    <property type="project" value="InterPro"/>
</dbReference>
<dbReference type="EMBL" id="LR796625">
    <property type="protein sequence ID" value="CAB4155295.1"/>
    <property type="molecule type" value="Genomic_DNA"/>
</dbReference>
<proteinExistence type="predicted"/>
<evidence type="ECO:0000259" key="1">
    <source>
        <dbReference type="Pfam" id="PF00182"/>
    </source>
</evidence>